<evidence type="ECO:0000313" key="7">
    <source>
        <dbReference type="EMBL" id="AGA92080.1"/>
    </source>
</evidence>
<dbReference type="EMBL" id="CP003051">
    <property type="protein sequence ID" value="AGA92080.1"/>
    <property type="molecule type" value="Genomic_DNA"/>
</dbReference>
<sequence length="141" mass="15861">MSAEVFIDTNVFLYHLDDSDPHKHAIAARLIRDALDTGNACTSYQVVQECLNAGLRKAHIPLDADLATAYLNTVLVPLWRIMPSQHGYERAIAIQARWRYSFYDCLIIASALEAGCNRLLTEDLQDGQRIETLVIKNPFVS</sequence>
<name>L0H345_9GAMM</name>
<dbReference type="SUPFAM" id="SSF88723">
    <property type="entry name" value="PIN domain-like"/>
    <property type="match status" value="1"/>
</dbReference>
<dbReference type="EC" id="3.1.-.-" evidence="5"/>
<evidence type="ECO:0000313" key="8">
    <source>
        <dbReference type="Proteomes" id="UP000010816"/>
    </source>
</evidence>
<accession>L0H345</accession>
<dbReference type="GO" id="GO:0004540">
    <property type="term" value="F:RNA nuclease activity"/>
    <property type="evidence" value="ECO:0007669"/>
    <property type="project" value="InterPro"/>
</dbReference>
<dbReference type="AlphaFoldDB" id="L0H345"/>
<comment type="similarity">
    <text evidence="5">Belongs to the PINc/VapC protein family.</text>
</comment>
<evidence type="ECO:0000256" key="2">
    <source>
        <dbReference type="ARBA" id="ARBA00022722"/>
    </source>
</evidence>
<dbReference type="KEGG" id="tmb:Thimo_3412"/>
<dbReference type="HAMAP" id="MF_00265">
    <property type="entry name" value="VapC_Nob1"/>
    <property type="match status" value="1"/>
</dbReference>
<protein>
    <recommendedName>
        <fullName evidence="5">Ribonuclease VapC</fullName>
        <shortName evidence="5">RNase VapC</shortName>
        <ecNumber evidence="5">3.1.-.-</ecNumber>
    </recommendedName>
    <alternativeName>
        <fullName evidence="5">Toxin VapC</fullName>
    </alternativeName>
</protein>
<feature type="binding site" evidence="5">
    <location>
        <position position="8"/>
    </location>
    <ligand>
        <name>Mg(2+)</name>
        <dbReference type="ChEBI" id="CHEBI:18420"/>
    </ligand>
</feature>
<evidence type="ECO:0000256" key="1">
    <source>
        <dbReference type="ARBA" id="ARBA00022649"/>
    </source>
</evidence>
<evidence type="ECO:0000259" key="6">
    <source>
        <dbReference type="Pfam" id="PF01850"/>
    </source>
</evidence>
<dbReference type="Gene3D" id="3.40.50.1010">
    <property type="entry name" value="5'-nuclease"/>
    <property type="match status" value="1"/>
</dbReference>
<dbReference type="RefSeq" id="WP_015282207.1">
    <property type="nucleotide sequence ID" value="NC_019940.1"/>
</dbReference>
<dbReference type="InterPro" id="IPR022907">
    <property type="entry name" value="VapC_family"/>
</dbReference>
<feature type="domain" description="PIN" evidence="6">
    <location>
        <begin position="5"/>
        <end position="123"/>
    </location>
</feature>
<dbReference type="PANTHER" id="PTHR38826:SF5">
    <property type="entry name" value="RIBONUCLEASE VAPC13"/>
    <property type="match status" value="1"/>
</dbReference>
<dbReference type="CDD" id="cd18692">
    <property type="entry name" value="PIN_VapC-like"/>
    <property type="match status" value="1"/>
</dbReference>
<keyword evidence="3 5" id="KW-0479">Metal-binding</keyword>
<keyword evidence="5" id="KW-0460">Magnesium</keyword>
<dbReference type="PANTHER" id="PTHR38826">
    <property type="entry name" value="RIBONUCLEASE VAPC13"/>
    <property type="match status" value="1"/>
</dbReference>
<dbReference type="InterPro" id="IPR052106">
    <property type="entry name" value="PINc/VapC_TA"/>
</dbReference>
<dbReference type="HOGENOM" id="CLU_128080_0_0_6"/>
<keyword evidence="8" id="KW-1185">Reference proteome</keyword>
<proteinExistence type="inferred from homology"/>
<dbReference type="OrthoDB" id="9792015at2"/>
<evidence type="ECO:0000256" key="5">
    <source>
        <dbReference type="HAMAP-Rule" id="MF_00265"/>
    </source>
</evidence>
<feature type="binding site" evidence="5">
    <location>
        <position position="104"/>
    </location>
    <ligand>
        <name>Mg(2+)</name>
        <dbReference type="ChEBI" id="CHEBI:18420"/>
    </ligand>
</feature>
<keyword evidence="5" id="KW-0800">Toxin</keyword>
<keyword evidence="4 5" id="KW-0378">Hydrolase</keyword>
<comment type="cofactor">
    <cofactor evidence="5">
        <name>Mg(2+)</name>
        <dbReference type="ChEBI" id="CHEBI:18420"/>
    </cofactor>
</comment>
<evidence type="ECO:0000256" key="4">
    <source>
        <dbReference type="ARBA" id="ARBA00022801"/>
    </source>
</evidence>
<dbReference type="GO" id="GO:0016787">
    <property type="term" value="F:hydrolase activity"/>
    <property type="evidence" value="ECO:0007669"/>
    <property type="project" value="UniProtKB-KW"/>
</dbReference>
<keyword evidence="1 5" id="KW-1277">Toxin-antitoxin system</keyword>
<dbReference type="GO" id="GO:0000287">
    <property type="term" value="F:magnesium ion binding"/>
    <property type="evidence" value="ECO:0007669"/>
    <property type="project" value="UniProtKB-UniRule"/>
</dbReference>
<evidence type="ECO:0000256" key="3">
    <source>
        <dbReference type="ARBA" id="ARBA00022723"/>
    </source>
</evidence>
<keyword evidence="2 5" id="KW-0540">Nuclease</keyword>
<dbReference type="Proteomes" id="UP000010816">
    <property type="component" value="Chromosome"/>
</dbReference>
<dbReference type="STRING" id="765912.Thimo_3412"/>
<dbReference type="InterPro" id="IPR002716">
    <property type="entry name" value="PIN_dom"/>
</dbReference>
<gene>
    <name evidence="5" type="primary">vapC</name>
    <name evidence="7" type="ORF">Thimo_3412</name>
</gene>
<dbReference type="eggNOG" id="COG5573">
    <property type="taxonomic scope" value="Bacteria"/>
</dbReference>
<dbReference type="GO" id="GO:0090729">
    <property type="term" value="F:toxin activity"/>
    <property type="evidence" value="ECO:0007669"/>
    <property type="project" value="UniProtKB-KW"/>
</dbReference>
<reference evidence="7 8" key="1">
    <citation type="submission" date="2011-09" db="EMBL/GenBank/DDBJ databases">
        <title>Complete sequence of chromosome of Thioflavicoccus mobilis 8321.</title>
        <authorList>
            <consortium name="US DOE Joint Genome Institute"/>
            <person name="Lucas S."/>
            <person name="Han J."/>
            <person name="Lapidus A."/>
            <person name="Cheng J.-F."/>
            <person name="Goodwin L."/>
            <person name="Pitluck S."/>
            <person name="Peters L."/>
            <person name="Ovchinnikova G."/>
            <person name="Lu M."/>
            <person name="Detter J.C."/>
            <person name="Han C."/>
            <person name="Tapia R."/>
            <person name="Land M."/>
            <person name="Hauser L."/>
            <person name="Kyrpides N."/>
            <person name="Ivanova N."/>
            <person name="Pagani I."/>
            <person name="Vogl K."/>
            <person name="Liu Z."/>
            <person name="Imhoff J."/>
            <person name="Thiel V."/>
            <person name="Frigaard N.-U."/>
            <person name="Bryant D."/>
            <person name="Woyke T."/>
        </authorList>
    </citation>
    <scope>NUCLEOTIDE SEQUENCE [LARGE SCALE GENOMIC DNA]</scope>
    <source>
        <strain evidence="7 8">8321</strain>
    </source>
</reference>
<dbReference type="Pfam" id="PF01850">
    <property type="entry name" value="PIN"/>
    <property type="match status" value="1"/>
</dbReference>
<organism evidence="7 8">
    <name type="scientific">Thioflavicoccus mobilis 8321</name>
    <dbReference type="NCBI Taxonomy" id="765912"/>
    <lineage>
        <taxon>Bacteria</taxon>
        <taxon>Pseudomonadati</taxon>
        <taxon>Pseudomonadota</taxon>
        <taxon>Gammaproteobacteria</taxon>
        <taxon>Chromatiales</taxon>
        <taxon>Chromatiaceae</taxon>
        <taxon>Thioflavicoccus</taxon>
    </lineage>
</organism>
<dbReference type="InterPro" id="IPR029060">
    <property type="entry name" value="PIN-like_dom_sf"/>
</dbReference>
<comment type="function">
    <text evidence="5">Toxic component of a toxin-antitoxin (TA) system. An RNase.</text>
</comment>